<name>A0ABW4JS89_9HYPH</name>
<keyword evidence="1" id="KW-1133">Transmembrane helix</keyword>
<keyword evidence="1" id="KW-0812">Transmembrane</keyword>
<dbReference type="Proteomes" id="UP001597327">
    <property type="component" value="Unassembled WGS sequence"/>
</dbReference>
<feature type="transmembrane region" description="Helical" evidence="1">
    <location>
        <begin position="28"/>
        <end position="49"/>
    </location>
</feature>
<evidence type="ECO:0000313" key="2">
    <source>
        <dbReference type="EMBL" id="MFD1694944.1"/>
    </source>
</evidence>
<sequence>MATGTQEAATRASARRQSGLAGLILKNVLFWGSIALSLYGLYALGSWLLG</sequence>
<organism evidence="2 3">
    <name type="scientific">Roseibium aestuarii</name>
    <dbReference type="NCBI Taxonomy" id="2600299"/>
    <lineage>
        <taxon>Bacteria</taxon>
        <taxon>Pseudomonadati</taxon>
        <taxon>Pseudomonadota</taxon>
        <taxon>Alphaproteobacteria</taxon>
        <taxon>Hyphomicrobiales</taxon>
        <taxon>Stappiaceae</taxon>
        <taxon>Roseibium</taxon>
    </lineage>
</organism>
<reference evidence="3" key="1">
    <citation type="journal article" date="2019" name="Int. J. Syst. Evol. Microbiol.">
        <title>The Global Catalogue of Microorganisms (GCM) 10K type strain sequencing project: providing services to taxonomists for standard genome sequencing and annotation.</title>
        <authorList>
            <consortium name="The Broad Institute Genomics Platform"/>
            <consortium name="The Broad Institute Genome Sequencing Center for Infectious Disease"/>
            <person name="Wu L."/>
            <person name="Ma J."/>
        </authorList>
    </citation>
    <scope>NUCLEOTIDE SEQUENCE [LARGE SCALE GENOMIC DNA]</scope>
    <source>
        <strain evidence="3">JCM 3369</strain>
    </source>
</reference>
<evidence type="ECO:0000256" key="1">
    <source>
        <dbReference type="SAM" id="Phobius"/>
    </source>
</evidence>
<keyword evidence="3" id="KW-1185">Reference proteome</keyword>
<accession>A0ABW4JS89</accession>
<evidence type="ECO:0000313" key="3">
    <source>
        <dbReference type="Proteomes" id="UP001597327"/>
    </source>
</evidence>
<proteinExistence type="predicted"/>
<dbReference type="EMBL" id="JBHUFA010000001">
    <property type="protein sequence ID" value="MFD1694944.1"/>
    <property type="molecule type" value="Genomic_DNA"/>
</dbReference>
<keyword evidence="1" id="KW-0472">Membrane</keyword>
<comment type="caution">
    <text evidence="2">The sequence shown here is derived from an EMBL/GenBank/DDBJ whole genome shotgun (WGS) entry which is preliminary data.</text>
</comment>
<gene>
    <name evidence="2" type="ORF">ACFSC7_05400</name>
</gene>
<dbReference type="RefSeq" id="WP_188318775.1">
    <property type="nucleotide sequence ID" value="NZ_JBHUFA010000001.1"/>
</dbReference>
<protein>
    <submittedName>
        <fullName evidence="2">Uncharacterized protein</fullName>
    </submittedName>
</protein>